<protein>
    <submittedName>
        <fullName evidence="2">Uncharacterized protein</fullName>
    </submittedName>
</protein>
<keyword evidence="3" id="KW-1185">Reference proteome</keyword>
<feature type="transmembrane region" description="Helical" evidence="1">
    <location>
        <begin position="52"/>
        <end position="79"/>
    </location>
</feature>
<keyword evidence="1" id="KW-1133">Transmembrane helix</keyword>
<evidence type="ECO:0000256" key="1">
    <source>
        <dbReference type="SAM" id="Phobius"/>
    </source>
</evidence>
<keyword evidence="1" id="KW-0812">Transmembrane</keyword>
<gene>
    <name evidence="2" type="ORF">PGLA1383_LOCUS1630</name>
</gene>
<dbReference type="Proteomes" id="UP000654075">
    <property type="component" value="Unassembled WGS sequence"/>
</dbReference>
<reference evidence="2" key="1">
    <citation type="submission" date="2021-02" db="EMBL/GenBank/DDBJ databases">
        <authorList>
            <person name="Dougan E. K."/>
            <person name="Rhodes N."/>
            <person name="Thang M."/>
            <person name="Chan C."/>
        </authorList>
    </citation>
    <scope>NUCLEOTIDE SEQUENCE</scope>
</reference>
<proteinExistence type="predicted"/>
<dbReference type="Pfam" id="PF23513">
    <property type="entry name" value="Microp_apicomplexa_9"/>
    <property type="match status" value="1"/>
</dbReference>
<evidence type="ECO:0000313" key="3">
    <source>
        <dbReference type="Proteomes" id="UP000654075"/>
    </source>
</evidence>
<accession>A0A813D837</accession>
<name>A0A813D837_POLGL</name>
<dbReference type="EMBL" id="CAJNNV010000442">
    <property type="protein sequence ID" value="CAE8582638.1"/>
    <property type="molecule type" value="Genomic_DNA"/>
</dbReference>
<dbReference type="InterPro" id="IPR056348">
    <property type="entry name" value="Microp_apicomplexa_9"/>
</dbReference>
<organism evidence="2 3">
    <name type="scientific">Polarella glacialis</name>
    <name type="common">Dinoflagellate</name>
    <dbReference type="NCBI Taxonomy" id="89957"/>
    <lineage>
        <taxon>Eukaryota</taxon>
        <taxon>Sar</taxon>
        <taxon>Alveolata</taxon>
        <taxon>Dinophyceae</taxon>
        <taxon>Suessiales</taxon>
        <taxon>Suessiaceae</taxon>
        <taxon>Polarella</taxon>
    </lineage>
</organism>
<dbReference type="OrthoDB" id="375681at2759"/>
<keyword evidence="1" id="KW-0472">Membrane</keyword>
<sequence length="124" mass="13569">MLLGRIATASRFAARATFAAAPRTWARPDGRRGFAAAAPSTPRPLSIRMDSLMVKCLVAAVVYFVPQDLVFLSGLFWTWHHTASSISPKMSQKDAAAAVEEFKAKKGLDKVIVYQGRSTHYVSI</sequence>
<dbReference type="AlphaFoldDB" id="A0A813D837"/>
<comment type="caution">
    <text evidence="2">The sequence shown here is derived from an EMBL/GenBank/DDBJ whole genome shotgun (WGS) entry which is preliminary data.</text>
</comment>
<evidence type="ECO:0000313" key="2">
    <source>
        <dbReference type="EMBL" id="CAE8582638.1"/>
    </source>
</evidence>